<keyword evidence="1" id="KW-0175">Coiled coil</keyword>
<evidence type="ECO:0000256" key="1">
    <source>
        <dbReference type="SAM" id="Coils"/>
    </source>
</evidence>
<dbReference type="AlphaFoldDB" id="A0AAU9JVB9"/>
<gene>
    <name evidence="2" type="ORF">BSTOLATCC_MIC43422</name>
</gene>
<organism evidence="2 3">
    <name type="scientific">Blepharisma stoltei</name>
    <dbReference type="NCBI Taxonomy" id="1481888"/>
    <lineage>
        <taxon>Eukaryota</taxon>
        <taxon>Sar</taxon>
        <taxon>Alveolata</taxon>
        <taxon>Ciliophora</taxon>
        <taxon>Postciliodesmatophora</taxon>
        <taxon>Heterotrichea</taxon>
        <taxon>Heterotrichida</taxon>
        <taxon>Blepharismidae</taxon>
        <taxon>Blepharisma</taxon>
    </lineage>
</organism>
<dbReference type="Gene3D" id="1.20.58.60">
    <property type="match status" value="1"/>
</dbReference>
<protein>
    <submittedName>
        <fullName evidence="2">Uncharacterized protein</fullName>
    </submittedName>
</protein>
<name>A0AAU9JVB9_9CILI</name>
<evidence type="ECO:0000313" key="2">
    <source>
        <dbReference type="EMBL" id="CAG9327383.1"/>
    </source>
</evidence>
<dbReference type="SUPFAM" id="SSF90257">
    <property type="entry name" value="Myosin rod fragments"/>
    <property type="match status" value="1"/>
</dbReference>
<proteinExistence type="predicted"/>
<comment type="caution">
    <text evidence="2">The sequence shown here is derived from an EMBL/GenBank/DDBJ whole genome shotgun (WGS) entry which is preliminary data.</text>
</comment>
<sequence length="289" mass="32780">MINSPTSQKGVTMDFIKEISEKVSRLRNLSNSKSIAALEVQIKELSDSKTSMSGFTSREISYLNEKTDSCIEVPPPNDLEAMSGSGIPNDSLNITISSSDAFSDKEYDPIGDHEKIKKRHKDLCKAVKGQLSNLKKKSEENINNTKKFNSEIGFYKDQLTDMKKSVTDLLEEAEHTKEYLSSLRGHFESVTENLRDKEELNKEVEFDISDIKSSPPPDQANILDMIRQLQAKTNLMKQNIYCKETELVYREEENKELKELIARLGKSLVDTEPKLEVEEQSSSCQCIII</sequence>
<feature type="coiled-coil region" evidence="1">
    <location>
        <begin position="117"/>
        <end position="176"/>
    </location>
</feature>
<accession>A0AAU9JVB9</accession>
<evidence type="ECO:0000313" key="3">
    <source>
        <dbReference type="Proteomes" id="UP001162131"/>
    </source>
</evidence>
<dbReference type="EMBL" id="CAJZBQ010000043">
    <property type="protein sequence ID" value="CAG9327383.1"/>
    <property type="molecule type" value="Genomic_DNA"/>
</dbReference>
<dbReference type="Proteomes" id="UP001162131">
    <property type="component" value="Unassembled WGS sequence"/>
</dbReference>
<keyword evidence="3" id="KW-1185">Reference proteome</keyword>
<reference evidence="2" key="1">
    <citation type="submission" date="2021-09" db="EMBL/GenBank/DDBJ databases">
        <authorList>
            <consortium name="AG Swart"/>
            <person name="Singh M."/>
            <person name="Singh A."/>
            <person name="Seah K."/>
            <person name="Emmerich C."/>
        </authorList>
    </citation>
    <scope>NUCLEOTIDE SEQUENCE</scope>
    <source>
        <strain evidence="2">ATCC30299</strain>
    </source>
</reference>